<feature type="transmembrane region" description="Helical" evidence="6">
    <location>
        <begin position="333"/>
        <end position="357"/>
    </location>
</feature>
<evidence type="ECO:0000313" key="7">
    <source>
        <dbReference type="EMBL" id="EJU01016.1"/>
    </source>
</evidence>
<dbReference type="GeneID" id="63683699"/>
<feature type="compositionally biased region" description="Polar residues" evidence="5">
    <location>
        <begin position="422"/>
        <end position="449"/>
    </location>
</feature>
<evidence type="ECO:0000256" key="5">
    <source>
        <dbReference type="SAM" id="MobiDB-lite"/>
    </source>
</evidence>
<sequence>MSSSIVPYNVTLGSESPLWNYAPQRDGLATQGWNASYSGATVYVAGNDGIGTPFRHTQYNGASFEIQFEGTGYWLCLTHDTGVTFNLTVNGHTIATSGLPADSTCSEWPQAKTIVGAGGLAYRSLTVGLNISLPNADSSFDFYGGITQISAGAPGAAPVNPVTIDDRNPGWNYQPWPWLQSEDPSDYNETHSYACAYDSSVSAAYTFNETTAVMLIGSPDTNTFGYTISFQGVQSVYNASTFWHSYKQVLFMAGGLDPTTSYTLAIADYDPNQPNGPDLNITNPTYCVNLDAIILLQLESAGSSNSGTTSALTSPTASPDQNGNGSSISGGTIAGAVVGAIGGLGILMLLVLFFLYWRRRTQNATDAEPFPAMSEVTDLVSPAGLRPAVPYSPMSMSDPKAGRGYFDRRGVPDASARPPLTPSSSNFNTVQASSPQPGTLSDSTATSDALTAPGRSRVQAPGAVASPALLENAATVDLVQVLNQRLRHGEHEEAPPGYQDAQ</sequence>
<dbReference type="GO" id="GO:0016020">
    <property type="term" value="C:membrane"/>
    <property type="evidence" value="ECO:0007669"/>
    <property type="project" value="UniProtKB-SubCell"/>
</dbReference>
<evidence type="ECO:0000256" key="3">
    <source>
        <dbReference type="ARBA" id="ARBA00022989"/>
    </source>
</evidence>
<comment type="subcellular location">
    <subcellularLocation>
        <location evidence="1">Membrane</location>
        <topology evidence="1">Single-pass membrane protein</topology>
    </subcellularLocation>
</comment>
<evidence type="ECO:0000256" key="1">
    <source>
        <dbReference type="ARBA" id="ARBA00004167"/>
    </source>
</evidence>
<reference evidence="7 8" key="1">
    <citation type="journal article" date="2012" name="Science">
        <title>The Paleozoic origin of enzymatic lignin decomposition reconstructed from 31 fungal genomes.</title>
        <authorList>
            <person name="Floudas D."/>
            <person name="Binder M."/>
            <person name="Riley R."/>
            <person name="Barry K."/>
            <person name="Blanchette R.A."/>
            <person name="Henrissat B."/>
            <person name="Martinez A.T."/>
            <person name="Otillar R."/>
            <person name="Spatafora J.W."/>
            <person name="Yadav J.S."/>
            <person name="Aerts A."/>
            <person name="Benoit I."/>
            <person name="Boyd A."/>
            <person name="Carlson A."/>
            <person name="Copeland A."/>
            <person name="Coutinho P.M."/>
            <person name="de Vries R.P."/>
            <person name="Ferreira P."/>
            <person name="Findley K."/>
            <person name="Foster B."/>
            <person name="Gaskell J."/>
            <person name="Glotzer D."/>
            <person name="Gorecki P."/>
            <person name="Heitman J."/>
            <person name="Hesse C."/>
            <person name="Hori C."/>
            <person name="Igarashi K."/>
            <person name="Jurgens J.A."/>
            <person name="Kallen N."/>
            <person name="Kersten P."/>
            <person name="Kohler A."/>
            <person name="Kuees U."/>
            <person name="Kumar T.K.A."/>
            <person name="Kuo A."/>
            <person name="LaButti K."/>
            <person name="Larrondo L.F."/>
            <person name="Lindquist E."/>
            <person name="Ling A."/>
            <person name="Lombard V."/>
            <person name="Lucas S."/>
            <person name="Lundell T."/>
            <person name="Martin R."/>
            <person name="McLaughlin D.J."/>
            <person name="Morgenstern I."/>
            <person name="Morin E."/>
            <person name="Murat C."/>
            <person name="Nagy L.G."/>
            <person name="Nolan M."/>
            <person name="Ohm R.A."/>
            <person name="Patyshakuliyeva A."/>
            <person name="Rokas A."/>
            <person name="Ruiz-Duenas F.J."/>
            <person name="Sabat G."/>
            <person name="Salamov A."/>
            <person name="Samejima M."/>
            <person name="Schmutz J."/>
            <person name="Slot J.C."/>
            <person name="St John F."/>
            <person name="Stenlid J."/>
            <person name="Sun H."/>
            <person name="Sun S."/>
            <person name="Syed K."/>
            <person name="Tsang A."/>
            <person name="Wiebenga A."/>
            <person name="Young D."/>
            <person name="Pisabarro A."/>
            <person name="Eastwood D.C."/>
            <person name="Martin F."/>
            <person name="Cullen D."/>
            <person name="Grigoriev I.V."/>
            <person name="Hibbett D.S."/>
        </authorList>
    </citation>
    <scope>NUCLEOTIDE SEQUENCE [LARGE SCALE GENOMIC DNA]</scope>
    <source>
        <strain evidence="7 8">DJM-731 SS1</strain>
    </source>
</reference>
<keyword evidence="8" id="KW-1185">Reference proteome</keyword>
<dbReference type="InterPro" id="IPR051694">
    <property type="entry name" value="Immunoregulatory_rcpt-like"/>
</dbReference>
<dbReference type="PANTHER" id="PTHR15549">
    <property type="entry name" value="PAIRED IMMUNOGLOBULIN-LIKE TYPE 2 RECEPTOR"/>
    <property type="match status" value="1"/>
</dbReference>
<dbReference type="EMBL" id="JH795865">
    <property type="protein sequence ID" value="EJU01016.1"/>
    <property type="molecule type" value="Genomic_DNA"/>
</dbReference>
<proteinExistence type="predicted"/>
<dbReference type="Proteomes" id="UP000030653">
    <property type="component" value="Unassembled WGS sequence"/>
</dbReference>
<evidence type="ECO:0000256" key="4">
    <source>
        <dbReference type="ARBA" id="ARBA00023136"/>
    </source>
</evidence>
<organism evidence="7 8">
    <name type="scientific">Dacryopinax primogenitus (strain DJM 731)</name>
    <name type="common">Brown rot fungus</name>
    <dbReference type="NCBI Taxonomy" id="1858805"/>
    <lineage>
        <taxon>Eukaryota</taxon>
        <taxon>Fungi</taxon>
        <taxon>Dikarya</taxon>
        <taxon>Basidiomycota</taxon>
        <taxon>Agaricomycotina</taxon>
        <taxon>Dacrymycetes</taxon>
        <taxon>Dacrymycetales</taxon>
        <taxon>Dacrymycetaceae</taxon>
        <taxon>Dacryopinax</taxon>
    </lineage>
</organism>
<evidence type="ECO:0000256" key="6">
    <source>
        <dbReference type="SAM" id="Phobius"/>
    </source>
</evidence>
<evidence type="ECO:0000256" key="2">
    <source>
        <dbReference type="ARBA" id="ARBA00022692"/>
    </source>
</evidence>
<gene>
    <name evidence="7" type="ORF">DACRYDRAFT_108349</name>
</gene>
<dbReference type="OMA" id="NETHSYA"/>
<dbReference type="OrthoDB" id="2576334at2759"/>
<dbReference type="AlphaFoldDB" id="M5FTN7"/>
<protein>
    <submittedName>
        <fullName evidence="7">Uncharacterized protein</fullName>
    </submittedName>
</protein>
<dbReference type="STRING" id="1858805.M5FTN7"/>
<accession>M5FTN7</accession>
<feature type="region of interest" description="Disordered" evidence="5">
    <location>
        <begin position="389"/>
        <end position="459"/>
    </location>
</feature>
<name>M5FTN7_DACPD</name>
<dbReference type="HOGENOM" id="CLU_042067_0_0_1"/>
<dbReference type="CDD" id="cd12087">
    <property type="entry name" value="TM_EGFR-like"/>
    <property type="match status" value="1"/>
</dbReference>
<keyword evidence="2 6" id="KW-0812">Transmembrane</keyword>
<dbReference type="GO" id="GO:0071944">
    <property type="term" value="C:cell periphery"/>
    <property type="evidence" value="ECO:0007669"/>
    <property type="project" value="UniProtKB-ARBA"/>
</dbReference>
<keyword evidence="4 6" id="KW-0472">Membrane</keyword>
<evidence type="ECO:0000313" key="8">
    <source>
        <dbReference type="Proteomes" id="UP000030653"/>
    </source>
</evidence>
<keyword evidence="3 6" id="KW-1133">Transmembrane helix</keyword>
<dbReference type="RefSeq" id="XP_040627913.1">
    <property type="nucleotide sequence ID" value="XM_040768637.1"/>
</dbReference>